<keyword evidence="12" id="KW-1185">Reference proteome</keyword>
<feature type="region of interest" description="Disordered" evidence="7">
    <location>
        <begin position="1"/>
        <end position="70"/>
    </location>
</feature>
<feature type="domain" description="Peptidase M16 middle/third" evidence="9">
    <location>
        <begin position="523"/>
        <end position="612"/>
    </location>
</feature>
<dbReference type="GO" id="GO:0005829">
    <property type="term" value="C:cytosol"/>
    <property type="evidence" value="ECO:0007669"/>
    <property type="project" value="TreeGrafter"/>
</dbReference>
<dbReference type="InterPro" id="IPR054734">
    <property type="entry name" value="PqqF-like_C_4"/>
</dbReference>
<comment type="caution">
    <text evidence="11">The sequence shown here is derived from an EMBL/GenBank/DDBJ whole genome shotgun (WGS) entry which is preliminary data.</text>
</comment>
<dbReference type="GO" id="GO:0004222">
    <property type="term" value="F:metalloendopeptidase activity"/>
    <property type="evidence" value="ECO:0007669"/>
    <property type="project" value="TreeGrafter"/>
</dbReference>
<keyword evidence="5" id="KW-0862">Zinc</keyword>
<evidence type="ECO:0000256" key="7">
    <source>
        <dbReference type="SAM" id="MobiDB-lite"/>
    </source>
</evidence>
<name>A0A9W6BVW5_9CHLO</name>
<feature type="compositionally biased region" description="Low complexity" evidence="7">
    <location>
        <begin position="1303"/>
        <end position="1349"/>
    </location>
</feature>
<keyword evidence="2" id="KW-0645">Protease</keyword>
<keyword evidence="3" id="KW-0479">Metal-binding</keyword>
<dbReference type="GO" id="GO:0051603">
    <property type="term" value="P:proteolysis involved in protein catabolic process"/>
    <property type="evidence" value="ECO:0007669"/>
    <property type="project" value="TreeGrafter"/>
</dbReference>
<feature type="region of interest" description="Disordered" evidence="7">
    <location>
        <begin position="1011"/>
        <end position="1074"/>
    </location>
</feature>
<dbReference type="PANTHER" id="PTHR43690:SF18">
    <property type="entry name" value="INSULIN-DEGRADING ENZYME-RELATED"/>
    <property type="match status" value="1"/>
</dbReference>
<feature type="region of interest" description="Disordered" evidence="7">
    <location>
        <begin position="1294"/>
        <end position="1360"/>
    </location>
</feature>
<evidence type="ECO:0000259" key="9">
    <source>
        <dbReference type="Pfam" id="PF16187"/>
    </source>
</evidence>
<evidence type="ECO:0000256" key="5">
    <source>
        <dbReference type="ARBA" id="ARBA00022833"/>
    </source>
</evidence>
<feature type="compositionally biased region" description="Basic residues" evidence="7">
    <location>
        <begin position="1"/>
        <end position="10"/>
    </location>
</feature>
<feature type="compositionally biased region" description="Polar residues" evidence="7">
    <location>
        <begin position="20"/>
        <end position="50"/>
    </location>
</feature>
<evidence type="ECO:0000256" key="3">
    <source>
        <dbReference type="ARBA" id="ARBA00022723"/>
    </source>
</evidence>
<feature type="compositionally biased region" description="Low complexity" evidence="7">
    <location>
        <begin position="1407"/>
        <end position="1426"/>
    </location>
</feature>
<keyword evidence="6" id="KW-0482">Metalloprotease</keyword>
<dbReference type="InterPro" id="IPR032632">
    <property type="entry name" value="Peptidase_M16_M"/>
</dbReference>
<dbReference type="Gene3D" id="3.30.830.10">
    <property type="entry name" value="Metalloenzyme, LuxS/M16 peptidase-like"/>
    <property type="match status" value="4"/>
</dbReference>
<evidence type="ECO:0000313" key="11">
    <source>
        <dbReference type="EMBL" id="GLC59471.1"/>
    </source>
</evidence>
<feature type="region of interest" description="Disordered" evidence="7">
    <location>
        <begin position="691"/>
        <end position="726"/>
    </location>
</feature>
<dbReference type="EMBL" id="BRXU01000028">
    <property type="protein sequence ID" value="GLC59471.1"/>
    <property type="molecule type" value="Genomic_DNA"/>
</dbReference>
<dbReference type="Pfam" id="PF00675">
    <property type="entry name" value="Peptidase_M16"/>
    <property type="match status" value="1"/>
</dbReference>
<feature type="compositionally biased region" description="Low complexity" evidence="7">
    <location>
        <begin position="1064"/>
        <end position="1074"/>
    </location>
</feature>
<dbReference type="InterPro" id="IPR011765">
    <property type="entry name" value="Pept_M16_N"/>
</dbReference>
<comment type="similarity">
    <text evidence="1">Belongs to the peptidase M16 family.</text>
</comment>
<keyword evidence="4" id="KW-0378">Hydrolase</keyword>
<evidence type="ECO:0000256" key="6">
    <source>
        <dbReference type="ARBA" id="ARBA00023049"/>
    </source>
</evidence>
<dbReference type="GO" id="GO:0043171">
    <property type="term" value="P:peptide catabolic process"/>
    <property type="evidence" value="ECO:0007669"/>
    <property type="project" value="TreeGrafter"/>
</dbReference>
<dbReference type="Pfam" id="PF22456">
    <property type="entry name" value="PqqF-like_C_4"/>
    <property type="match status" value="1"/>
</dbReference>
<dbReference type="Pfam" id="PF16187">
    <property type="entry name" value="Peptidase_M16_M"/>
    <property type="match status" value="2"/>
</dbReference>
<feature type="region of interest" description="Disordered" evidence="7">
    <location>
        <begin position="315"/>
        <end position="359"/>
    </location>
</feature>
<proteinExistence type="inferred from homology"/>
<evidence type="ECO:0000259" key="10">
    <source>
        <dbReference type="Pfam" id="PF22456"/>
    </source>
</evidence>
<evidence type="ECO:0000259" key="8">
    <source>
        <dbReference type="Pfam" id="PF00675"/>
    </source>
</evidence>
<evidence type="ECO:0000313" key="12">
    <source>
        <dbReference type="Proteomes" id="UP001165080"/>
    </source>
</evidence>
<gene>
    <name evidence="11" type="primary">PLESTBF000725</name>
    <name evidence="11" type="ORF">PLESTB_001491000</name>
</gene>
<organism evidence="11 12">
    <name type="scientific">Pleodorina starrii</name>
    <dbReference type="NCBI Taxonomy" id="330485"/>
    <lineage>
        <taxon>Eukaryota</taxon>
        <taxon>Viridiplantae</taxon>
        <taxon>Chlorophyta</taxon>
        <taxon>core chlorophytes</taxon>
        <taxon>Chlorophyceae</taxon>
        <taxon>CS clade</taxon>
        <taxon>Chlamydomonadales</taxon>
        <taxon>Volvocaceae</taxon>
        <taxon>Pleodorina</taxon>
    </lineage>
</organism>
<evidence type="ECO:0000256" key="2">
    <source>
        <dbReference type="ARBA" id="ARBA00022670"/>
    </source>
</evidence>
<evidence type="ECO:0000256" key="4">
    <source>
        <dbReference type="ARBA" id="ARBA00022801"/>
    </source>
</evidence>
<dbReference type="PANTHER" id="PTHR43690">
    <property type="entry name" value="NARDILYSIN"/>
    <property type="match status" value="1"/>
</dbReference>
<accession>A0A9W6BVW5</accession>
<protein>
    <submittedName>
        <fullName evidence="11">Uncharacterized protein</fullName>
    </submittedName>
</protein>
<feature type="domain" description="Peptidase M16 middle/third" evidence="9">
    <location>
        <begin position="724"/>
        <end position="883"/>
    </location>
</feature>
<dbReference type="SUPFAM" id="SSF63411">
    <property type="entry name" value="LuxS/MPP-like metallohydrolase"/>
    <property type="match status" value="4"/>
</dbReference>
<dbReference type="Proteomes" id="UP001165080">
    <property type="component" value="Unassembled WGS sequence"/>
</dbReference>
<feature type="region of interest" description="Disordered" evidence="7">
    <location>
        <begin position="1404"/>
        <end position="1426"/>
    </location>
</feature>
<dbReference type="GO" id="GO:0005739">
    <property type="term" value="C:mitochondrion"/>
    <property type="evidence" value="ECO:0007669"/>
    <property type="project" value="TreeGrafter"/>
</dbReference>
<dbReference type="InterPro" id="IPR050626">
    <property type="entry name" value="Peptidase_M16"/>
</dbReference>
<feature type="domain" description="Peptidase M16 N-terminal" evidence="8">
    <location>
        <begin position="111"/>
        <end position="234"/>
    </location>
</feature>
<feature type="domain" description="Coenzyme PQQ synthesis protein F-like C-terminal lobe" evidence="10">
    <location>
        <begin position="1138"/>
        <end position="1237"/>
    </location>
</feature>
<sequence length="1426" mass="149422">MLIRSLRHTSVRSAHATRQIAPSISPNSLSPKPSVSALTHATPTSPNAITAQMPGVATGAASRVDDEDAGRLPCDAATNKGSSLAVVKPVSDRRSYEFVTVGGDGDAVGTRFLLVSDPEAVFAAACLNMQAGYFDDPIDVPGFAHWLEHAVHLGSGRYPDDKDYKYYLSQHGGTSNASTGMVHTSYHFTVASPHLAGALDRLARFFIDPLLHRDSILKEAENVHAEFSRNCNSDARKLLQLRRSAAGGLLAKFSTGNAATLRDAPAAAGLDVPAALAAFWRERYLAGALCGCVVGPQELGELRRLVGESFAGVRLRQEDGGGGNDPRVCGGDGSDPRVGGDPAVGGGDPRVAGDGSDPRVVTEGASAVKSSSGSGGVSEARYGFEDMCGTGRLGRLFRVASQRELRQLEVIWYLPYGMMPDTRSKPWRWAGHVLGHEGRGSLAALLRGAGLAQELTTGQFDEVRLGRGFMFWGVTLTLSEAGLRRCDDVLRLVFAAVKAMRALGEEQRRSVWGEVAEAAEARWQYQDRTAPLDLARDAAQRLHYFGPELALSGNALMYEYDADALERFLSYITPANCNVYLSDSSFAGTTDAVEKWYGARYSEEPLNLKLYDNDDDGAAAVTPSATAAAAAAADVDTAGSPEDSYPQLLSRLRLSQPPSWALPVDVRMVSEPAAAMVSEPAAALVSEPAAAGGGAGAVKSEETAGGDAAGQQAHVGATTRGAPPPPPPPVLLEDSGSVRLWHRTDVSFGVPKTHVYAHLISRAVYDTPAGWVTARLACRLMEELLQPDVYDAQLVGTGYSLSASETGLHLSFHGFSGVVRQLAEVVGAALAGVTLQQVQARYGLVHGKLLRSLRLWRHNNPAGHAEYGTEHLLQLPHWHVEDSICVLEAAAAAEAKAVEATPPADVAVAAAKAEAMEAEAAASAEAEAVEAAPPAAVAEAPAKEAAAGVAAAEAAAGAAEAEAAAAGPRAVWQFLRGLGRSVALEVLVYGNSTEQQARDLCATLVGHLRPTGLGPDGWPATRILKLAPDTPPPAPQQQQEHEQQQPLQGGAEAEAADKAEAGRDGAAAAAPAPASGPVSVATAAAAAGPGPVPVSGPVLLRYVPANPNSSNTNSAVFLLCQVGEDDPSDVRPAVLLDLLTRVASKPAFHELRTRQRLGYVVALTQHRLGGTHGLAVRVQSPDKDPEALRERVAEWLSGFGRELRDLAPERLASFKSSLEEKYLEPPRSLAEAAGAAWRPIRYRSYDFHKGERKAAALRELGLQDLVRFYEQHACPSSPSARVLCCEIWGGSGSGSKIKTETDTQSGSAARAGGTTGTSGQTTTASGERAAAAVPAGGEEEQATGTAPGEGEAGTGAGGEEARAAAVWQLLRSEDLPELHRRLPHWCHSETMRVMRPLPLPLQGGSSGPAAAVPAAAGAEPAPGAQH</sequence>
<dbReference type="GO" id="GO:0046872">
    <property type="term" value="F:metal ion binding"/>
    <property type="evidence" value="ECO:0007669"/>
    <property type="project" value="UniProtKB-KW"/>
</dbReference>
<dbReference type="InterPro" id="IPR011249">
    <property type="entry name" value="Metalloenz_LuxS/M16"/>
</dbReference>
<evidence type="ECO:0000256" key="1">
    <source>
        <dbReference type="ARBA" id="ARBA00007261"/>
    </source>
</evidence>
<reference evidence="11 12" key="1">
    <citation type="journal article" date="2023" name="Commun. Biol.">
        <title>Reorganization of the ancestral sex-determining regions during the evolution of trioecy in Pleodorina starrii.</title>
        <authorList>
            <person name="Takahashi K."/>
            <person name="Suzuki S."/>
            <person name="Kawai-Toyooka H."/>
            <person name="Yamamoto K."/>
            <person name="Hamaji T."/>
            <person name="Ootsuki R."/>
            <person name="Yamaguchi H."/>
            <person name="Kawachi M."/>
            <person name="Higashiyama T."/>
            <person name="Nozaki H."/>
        </authorList>
    </citation>
    <scope>NUCLEOTIDE SEQUENCE [LARGE SCALE GENOMIC DNA]</scope>
    <source>
        <strain evidence="11 12">NIES-4479</strain>
    </source>
</reference>
<feature type="compositionally biased region" description="Low complexity" evidence="7">
    <location>
        <begin position="1044"/>
        <end position="1053"/>
    </location>
</feature>